<dbReference type="GO" id="GO:0008273">
    <property type="term" value="F:calcium, potassium:sodium antiporter activity"/>
    <property type="evidence" value="ECO:0007669"/>
    <property type="project" value="TreeGrafter"/>
</dbReference>
<keyword evidence="3 5" id="KW-1133">Transmembrane helix</keyword>
<feature type="transmembrane region" description="Helical" evidence="5">
    <location>
        <begin position="285"/>
        <end position="305"/>
    </location>
</feature>
<evidence type="ECO:0000313" key="7">
    <source>
        <dbReference type="EMBL" id="ADI15538.1"/>
    </source>
</evidence>
<dbReference type="InterPro" id="IPR044880">
    <property type="entry name" value="NCX_ion-bd_dom_sf"/>
</dbReference>
<dbReference type="NCBIfam" id="TIGR00367">
    <property type="entry name" value="calcium/sodium antiporter"/>
    <property type="match status" value="1"/>
</dbReference>
<reference evidence="8" key="1">
    <citation type="submission" date="2010-05" db="EMBL/GenBank/DDBJ databases">
        <title>The complete genome of Truepera radiovictris DSM 17093.</title>
        <authorList>
            <consortium name="US DOE Joint Genome Institute (JGI-PGF)"/>
            <person name="Lucas S."/>
            <person name="Copeland A."/>
            <person name="Lapidus A."/>
            <person name="Glavina del Rio T."/>
            <person name="Dalin E."/>
            <person name="Tice H."/>
            <person name="Bruce D."/>
            <person name="Goodwin L."/>
            <person name="Pitluck S."/>
            <person name="Kyrpides N."/>
            <person name="Mavromatis K."/>
            <person name="Ovchinnikova G."/>
            <person name="Munk A.C."/>
            <person name="Detter J.C."/>
            <person name="Han C."/>
            <person name="Tapia R."/>
            <person name="Land M."/>
            <person name="Hauser L."/>
            <person name="Markowitz V."/>
            <person name="Cheng J.-F."/>
            <person name="Hugenholtz P."/>
            <person name="Woyke T."/>
            <person name="Wu D."/>
            <person name="Tindall B."/>
            <person name="Pomrenke H.G."/>
            <person name="Brambilla E."/>
            <person name="Klenk H.-P."/>
            <person name="Eisen J.A."/>
        </authorList>
    </citation>
    <scope>NUCLEOTIDE SEQUENCE [LARGE SCALE GENOMIC DNA]</scope>
    <source>
        <strain evidence="8">DSM 17093 / CIP 108686 / LMG 22925 / RQ-24</strain>
    </source>
</reference>
<sequence length="329" mass="34444">MTALQHPTRVASGKLAPVDLLFIVLGIFLLYVGGESLVKHSSLLAQRFGVRPLVIGLTIVAFGTSAPELAASLTAALRGAPEIALGNVIGSNIANVGLILALTALVYPLRTEAAFLRREMPVMIGVAALLILLFLNGALGRLEGALLVGLMGVYLWVLFSRQEAPETELEFAAEYGAKDAAPLWRSVFGTLLGLALLVAGAQLLVAGATALARLFGVPELIIGLTLVAVGTSLPELATSVIAALKREPEIALGNIVGSNIFNVLLILGATALVQPIGVPYRSVALNLWLMLGFSAALLLFLMTGLRLGRREGGLLLAAYALYVGYLYLA</sequence>
<keyword evidence="4 5" id="KW-0472">Membrane</keyword>
<feature type="domain" description="Sodium/calcium exchanger membrane region" evidence="6">
    <location>
        <begin position="20"/>
        <end position="159"/>
    </location>
</feature>
<evidence type="ECO:0000313" key="8">
    <source>
        <dbReference type="Proteomes" id="UP000000379"/>
    </source>
</evidence>
<evidence type="ECO:0000256" key="4">
    <source>
        <dbReference type="ARBA" id="ARBA00023136"/>
    </source>
</evidence>
<keyword evidence="8" id="KW-1185">Reference proteome</keyword>
<dbReference type="GO" id="GO:0005886">
    <property type="term" value="C:plasma membrane"/>
    <property type="evidence" value="ECO:0007669"/>
    <property type="project" value="TreeGrafter"/>
</dbReference>
<dbReference type="eggNOG" id="COG0530">
    <property type="taxonomic scope" value="Bacteria"/>
</dbReference>
<dbReference type="STRING" id="649638.Trad_2429"/>
<evidence type="ECO:0000256" key="2">
    <source>
        <dbReference type="ARBA" id="ARBA00022692"/>
    </source>
</evidence>
<dbReference type="Proteomes" id="UP000000379">
    <property type="component" value="Chromosome"/>
</dbReference>
<dbReference type="KEGG" id="tra:Trad_2429"/>
<evidence type="ECO:0000256" key="1">
    <source>
        <dbReference type="ARBA" id="ARBA00004141"/>
    </source>
</evidence>
<dbReference type="Gene3D" id="1.20.1420.30">
    <property type="entry name" value="NCX, central ion-binding region"/>
    <property type="match status" value="1"/>
</dbReference>
<evidence type="ECO:0000256" key="5">
    <source>
        <dbReference type="SAM" id="Phobius"/>
    </source>
</evidence>
<dbReference type="GO" id="GO:0006874">
    <property type="term" value="P:intracellular calcium ion homeostasis"/>
    <property type="evidence" value="ECO:0007669"/>
    <property type="project" value="TreeGrafter"/>
</dbReference>
<feature type="transmembrane region" description="Helical" evidence="5">
    <location>
        <begin position="50"/>
        <end position="77"/>
    </location>
</feature>
<feature type="transmembrane region" description="Helical" evidence="5">
    <location>
        <begin position="121"/>
        <end position="139"/>
    </location>
</feature>
<name>D7CT75_TRURR</name>
<dbReference type="PANTHER" id="PTHR10846">
    <property type="entry name" value="SODIUM/POTASSIUM/CALCIUM EXCHANGER"/>
    <property type="match status" value="1"/>
</dbReference>
<accession>D7CT75</accession>
<reference evidence="7 8" key="2">
    <citation type="journal article" date="2011" name="Stand. Genomic Sci.">
        <title>Complete genome sequence of Truepera radiovictrix type strain (RQ-24).</title>
        <authorList>
            <person name="Ivanova N."/>
            <person name="Rohde C."/>
            <person name="Munk C."/>
            <person name="Nolan M."/>
            <person name="Lucas S."/>
            <person name="Del Rio T.G."/>
            <person name="Tice H."/>
            <person name="Deshpande S."/>
            <person name="Cheng J.F."/>
            <person name="Tapia R."/>
            <person name="Han C."/>
            <person name="Goodwin L."/>
            <person name="Pitluck S."/>
            <person name="Liolios K."/>
            <person name="Mavromatis K."/>
            <person name="Mikhailova N."/>
            <person name="Pati A."/>
            <person name="Chen A."/>
            <person name="Palaniappan K."/>
            <person name="Land M."/>
            <person name="Hauser L."/>
            <person name="Chang Y.J."/>
            <person name="Jeffries C.D."/>
            <person name="Brambilla E."/>
            <person name="Rohde M."/>
            <person name="Goker M."/>
            <person name="Tindall B.J."/>
            <person name="Woyke T."/>
            <person name="Bristow J."/>
            <person name="Eisen J.A."/>
            <person name="Markowitz V."/>
            <person name="Hugenholtz P."/>
            <person name="Kyrpides N.C."/>
            <person name="Klenk H.P."/>
            <person name="Lapidus A."/>
        </authorList>
    </citation>
    <scope>NUCLEOTIDE SEQUENCE [LARGE SCALE GENOMIC DNA]</scope>
    <source>
        <strain evidence="8">DSM 17093 / CIP 108686 / LMG 22925 / RQ-24</strain>
    </source>
</reference>
<evidence type="ECO:0000259" key="6">
    <source>
        <dbReference type="Pfam" id="PF01699"/>
    </source>
</evidence>
<keyword evidence="2 5" id="KW-0812">Transmembrane</keyword>
<dbReference type="InterPro" id="IPR004837">
    <property type="entry name" value="NaCa_Exmemb"/>
</dbReference>
<dbReference type="HOGENOM" id="CLU_007948_0_3_0"/>
<feature type="transmembrane region" description="Helical" evidence="5">
    <location>
        <begin position="251"/>
        <end position="273"/>
    </location>
</feature>
<dbReference type="InterPro" id="IPR004481">
    <property type="entry name" value="K/Na/Ca-exchanger"/>
</dbReference>
<feature type="transmembrane region" description="Helical" evidence="5">
    <location>
        <begin position="20"/>
        <end position="38"/>
    </location>
</feature>
<feature type="domain" description="Sodium/calcium exchanger membrane region" evidence="6">
    <location>
        <begin position="186"/>
        <end position="327"/>
    </location>
</feature>
<feature type="transmembrane region" description="Helical" evidence="5">
    <location>
        <begin position="89"/>
        <end position="109"/>
    </location>
</feature>
<feature type="transmembrane region" description="Helical" evidence="5">
    <location>
        <begin position="220"/>
        <end position="244"/>
    </location>
</feature>
<evidence type="ECO:0000256" key="3">
    <source>
        <dbReference type="ARBA" id="ARBA00022989"/>
    </source>
</evidence>
<protein>
    <submittedName>
        <fullName evidence="7">Na+/Ca+ antiporter, CaCA family</fullName>
    </submittedName>
</protein>
<dbReference type="AlphaFoldDB" id="D7CT75"/>
<comment type="subcellular location">
    <subcellularLocation>
        <location evidence="1">Membrane</location>
        <topology evidence="1">Multi-pass membrane protein</topology>
    </subcellularLocation>
</comment>
<organism evidence="7 8">
    <name type="scientific">Truepera radiovictrix (strain DSM 17093 / CIP 108686 / LMG 22925 / RQ-24)</name>
    <dbReference type="NCBI Taxonomy" id="649638"/>
    <lineage>
        <taxon>Bacteria</taxon>
        <taxon>Thermotogati</taxon>
        <taxon>Deinococcota</taxon>
        <taxon>Deinococci</taxon>
        <taxon>Trueperales</taxon>
        <taxon>Trueperaceae</taxon>
        <taxon>Truepera</taxon>
    </lineage>
</organism>
<gene>
    <name evidence="7" type="ordered locus">Trad_2429</name>
</gene>
<dbReference type="GO" id="GO:0005262">
    <property type="term" value="F:calcium channel activity"/>
    <property type="evidence" value="ECO:0007669"/>
    <property type="project" value="TreeGrafter"/>
</dbReference>
<dbReference type="Pfam" id="PF01699">
    <property type="entry name" value="Na_Ca_ex"/>
    <property type="match status" value="2"/>
</dbReference>
<feature type="transmembrane region" description="Helical" evidence="5">
    <location>
        <begin position="312"/>
        <end position="328"/>
    </location>
</feature>
<feature type="transmembrane region" description="Helical" evidence="5">
    <location>
        <begin position="183"/>
        <end position="208"/>
    </location>
</feature>
<proteinExistence type="predicted"/>
<dbReference type="PANTHER" id="PTHR10846:SF8">
    <property type="entry name" value="INNER MEMBRANE PROTEIN YRBG"/>
    <property type="match status" value="1"/>
</dbReference>
<dbReference type="EMBL" id="CP002049">
    <property type="protein sequence ID" value="ADI15538.1"/>
    <property type="molecule type" value="Genomic_DNA"/>
</dbReference>